<dbReference type="Proteomes" id="UP000576082">
    <property type="component" value="Unassembled WGS sequence"/>
</dbReference>
<comment type="caution">
    <text evidence="2">The sequence shown here is derived from an EMBL/GenBank/DDBJ whole genome shotgun (WGS) entry which is preliminary data.</text>
</comment>
<dbReference type="EMBL" id="JABANE010000080">
    <property type="protein sequence ID" value="NME70940.1"/>
    <property type="molecule type" value="Genomic_DNA"/>
</dbReference>
<feature type="coiled-coil region" evidence="1">
    <location>
        <begin position="142"/>
        <end position="172"/>
    </location>
</feature>
<keyword evidence="3" id="KW-1185">Reference proteome</keyword>
<name>A0A7X9RYD0_9BACT</name>
<sequence>MSIAKKNEKEILERAHTTFSNALNTPKIRQLLELNGYHKSQIEEGLLISSETESLYNQFSAVREELKRLEELTKVRRCQLINYYNIHRESLTSFYENDGLLTRKLRLNKEMSSSHDDLLKEIESMYTTLRKNNFIKDQVREINIDDDALEQIQRVIDDLKEKQKLLLHLKDKAQGLFLVISDKQQLLLRKIEEIKLVAQGSLADTISS</sequence>
<organism evidence="2 3">
    <name type="scientific">Flammeovirga aprica JL-4</name>
    <dbReference type="NCBI Taxonomy" id="694437"/>
    <lineage>
        <taxon>Bacteria</taxon>
        <taxon>Pseudomonadati</taxon>
        <taxon>Bacteroidota</taxon>
        <taxon>Cytophagia</taxon>
        <taxon>Cytophagales</taxon>
        <taxon>Flammeovirgaceae</taxon>
        <taxon>Flammeovirga</taxon>
    </lineage>
</organism>
<dbReference type="AlphaFoldDB" id="A0A7X9RYD0"/>
<evidence type="ECO:0000313" key="3">
    <source>
        <dbReference type="Proteomes" id="UP000576082"/>
    </source>
</evidence>
<evidence type="ECO:0000313" key="2">
    <source>
        <dbReference type="EMBL" id="NME70940.1"/>
    </source>
</evidence>
<gene>
    <name evidence="2" type="ORF">HHU12_23395</name>
</gene>
<keyword evidence="1" id="KW-0175">Coiled coil</keyword>
<evidence type="ECO:0000256" key="1">
    <source>
        <dbReference type="SAM" id="Coils"/>
    </source>
</evidence>
<accession>A0A7X9RYD0</accession>
<protein>
    <submittedName>
        <fullName evidence="2">Uncharacterized protein</fullName>
    </submittedName>
</protein>
<dbReference type="RefSeq" id="WP_169659165.1">
    <property type="nucleotide sequence ID" value="NZ_JABANE010000080.1"/>
</dbReference>
<reference evidence="2 3" key="1">
    <citation type="submission" date="2020-04" db="EMBL/GenBank/DDBJ databases">
        <title>Flammeovirga sp. SR4, a novel species isolated from seawater.</title>
        <authorList>
            <person name="Wang X."/>
        </authorList>
    </citation>
    <scope>NUCLEOTIDE SEQUENCE [LARGE SCALE GENOMIC DNA]</scope>
    <source>
        <strain evidence="2 3">ATCC 23126</strain>
    </source>
</reference>
<proteinExistence type="predicted"/>